<keyword evidence="9" id="KW-0223">Dioxygenase</keyword>
<keyword evidence="8" id="KW-0124">Carnitine biosynthesis</keyword>
<dbReference type="GO" id="GO:0008270">
    <property type="term" value="F:zinc ion binding"/>
    <property type="evidence" value="ECO:0007669"/>
    <property type="project" value="Ensembl"/>
</dbReference>
<evidence type="ECO:0000256" key="2">
    <source>
        <dbReference type="ARBA" id="ARBA00001961"/>
    </source>
</evidence>
<dbReference type="GeneTree" id="ENSGT00530000063582"/>
<dbReference type="Ensembl" id="ENSCPRT00005012436.1">
    <property type="protein sequence ID" value="ENSCPRP00005010556.1"/>
    <property type="gene ID" value="ENSCPRG00005007481.1"/>
</dbReference>
<dbReference type="InterPro" id="IPR012775">
    <property type="entry name" value="GBBH-like"/>
</dbReference>
<dbReference type="PANTHER" id="PTHR10696">
    <property type="entry name" value="GAMMA-BUTYROBETAINE HYDROXYLASE-RELATED"/>
    <property type="match status" value="1"/>
</dbReference>
<keyword evidence="18" id="KW-1185">Reference proteome</keyword>
<evidence type="ECO:0000256" key="6">
    <source>
        <dbReference type="ARBA" id="ARBA00012270"/>
    </source>
</evidence>
<reference evidence="17" key="1">
    <citation type="submission" date="2025-08" db="UniProtKB">
        <authorList>
            <consortium name="Ensembl"/>
        </authorList>
    </citation>
    <scope>IDENTIFICATION</scope>
</reference>
<comment type="similarity">
    <text evidence="5">Belongs to the gamma-BBH/TMLD family.</text>
</comment>
<evidence type="ECO:0000256" key="7">
    <source>
        <dbReference type="ARBA" id="ARBA00022723"/>
    </source>
</evidence>
<dbReference type="EC" id="1.14.11.1" evidence="6"/>
<dbReference type="InterPro" id="IPR042098">
    <property type="entry name" value="TauD-like_sf"/>
</dbReference>
<dbReference type="OrthoDB" id="406634at2759"/>
<evidence type="ECO:0000256" key="13">
    <source>
        <dbReference type="ARBA" id="ARBA00033412"/>
    </source>
</evidence>
<dbReference type="AlphaFoldDB" id="A0A7M4EJ15"/>
<evidence type="ECO:0000256" key="1">
    <source>
        <dbReference type="ARBA" id="ARBA00001954"/>
    </source>
</evidence>
<dbReference type="InterPro" id="IPR003819">
    <property type="entry name" value="TauD/TfdA-like"/>
</dbReference>
<dbReference type="CDD" id="cd00250">
    <property type="entry name" value="CAS_like"/>
    <property type="match status" value="1"/>
</dbReference>
<feature type="domain" description="TauD/TfdA-like" evidence="15">
    <location>
        <begin position="169"/>
        <end position="419"/>
    </location>
</feature>
<evidence type="ECO:0000256" key="3">
    <source>
        <dbReference type="ARBA" id="ARBA00002906"/>
    </source>
</evidence>
<keyword evidence="10" id="KW-0560">Oxidoreductase</keyword>
<evidence type="ECO:0000256" key="4">
    <source>
        <dbReference type="ARBA" id="ARBA00005022"/>
    </source>
</evidence>
<dbReference type="Proteomes" id="UP000594220">
    <property type="component" value="Unplaced"/>
</dbReference>
<evidence type="ECO:0000256" key="10">
    <source>
        <dbReference type="ARBA" id="ARBA00023002"/>
    </source>
</evidence>
<dbReference type="GO" id="GO:0045329">
    <property type="term" value="P:carnitine biosynthetic process"/>
    <property type="evidence" value="ECO:0007669"/>
    <property type="project" value="UniProtKB-UniPathway"/>
</dbReference>
<comment type="pathway">
    <text evidence="4">Amine and polyamine biosynthesis; carnitine biosynthesis.</text>
</comment>
<evidence type="ECO:0000313" key="18">
    <source>
        <dbReference type="Proteomes" id="UP000594220"/>
    </source>
</evidence>
<dbReference type="FunFam" id="3.60.130.10:FF:000001">
    <property type="entry name" value="Trimethyllysine dioxygenase, mitochondrial"/>
    <property type="match status" value="1"/>
</dbReference>
<comment type="catalytic activity">
    <reaction evidence="14">
        <text>4-(trimethylamino)butanoate + 2-oxoglutarate + O2 = carnitine + succinate + CO2</text>
        <dbReference type="Rhea" id="RHEA:24028"/>
        <dbReference type="ChEBI" id="CHEBI:15379"/>
        <dbReference type="ChEBI" id="CHEBI:16244"/>
        <dbReference type="ChEBI" id="CHEBI:16526"/>
        <dbReference type="ChEBI" id="CHEBI:16810"/>
        <dbReference type="ChEBI" id="CHEBI:17126"/>
        <dbReference type="ChEBI" id="CHEBI:30031"/>
        <dbReference type="EC" id="1.14.11.1"/>
    </reaction>
</comment>
<dbReference type="PANTHER" id="PTHR10696:SF33">
    <property type="entry name" value="GAMMA-BUTYROBETAINE DIOXYGENASE"/>
    <property type="match status" value="1"/>
</dbReference>
<dbReference type="GeneID" id="109321407"/>
<reference evidence="17" key="2">
    <citation type="submission" date="2025-09" db="UniProtKB">
        <authorList>
            <consortium name="Ensembl"/>
        </authorList>
    </citation>
    <scope>IDENTIFICATION</scope>
</reference>
<protein>
    <recommendedName>
        <fullName evidence="6">gamma-butyrobetaine dioxygenase</fullName>
        <ecNumber evidence="6">1.14.11.1</ecNumber>
    </recommendedName>
    <alternativeName>
        <fullName evidence="12">Gamma-butyrobetaine hydroxylase</fullName>
    </alternativeName>
    <alternativeName>
        <fullName evidence="13">Gamma-butyrobetaine,2-oxoglutarate dioxygenase</fullName>
    </alternativeName>
</protein>
<dbReference type="Pfam" id="PF02668">
    <property type="entry name" value="TauD"/>
    <property type="match status" value="1"/>
</dbReference>
<dbReference type="SUPFAM" id="SSF51197">
    <property type="entry name" value="Clavaminate synthase-like"/>
    <property type="match status" value="1"/>
</dbReference>
<evidence type="ECO:0000259" key="16">
    <source>
        <dbReference type="Pfam" id="PF06155"/>
    </source>
</evidence>
<comment type="cofactor">
    <cofactor evidence="1">
        <name>Fe(2+)</name>
        <dbReference type="ChEBI" id="CHEBI:29033"/>
    </cofactor>
</comment>
<evidence type="ECO:0000256" key="11">
    <source>
        <dbReference type="ARBA" id="ARBA00023004"/>
    </source>
</evidence>
<evidence type="ECO:0000313" key="17">
    <source>
        <dbReference type="Ensembl" id="ENSCPRP00005010556.1"/>
    </source>
</evidence>
<sequence length="440" mass="50489">MWTAVGNYLLRSKVYQDCSCVSLLIQKGRSIITRSTPLQRSAGLVQAAQPFNMNARIQKVEALDANHFVCIHWEDGGKSLYPSVWLRDNCQCPDCFLHSAKARKLPFEDLDVDIGVKDITLTDRKKVYIIWPNEHTSEFEAEWLKKRCFSEQARAKMREELFLPEHEYWGSDLQFPEISFEDVLSSDESAYTWLSTLKKVGIVMLTGAATRPGELVKLGKRIGFLRLTFYGPTWQVQDKMDANNVAYTTGKLNFHTDYPVLQHPPGVQFLHCIKQTTTGGESEVVDGFHVSRKLKQQNPQAFQILSSTLVDFTDVGVDYCDFSMQSKQKIIQINDRGEMDRINYNNATRDTVFDISAEKVQPFYAALKEFVNLLNSAEYKVTYKMKPGDIVTFDNWRILHGRGSYQSGKEITRHLEGAYADWDVIMSRLRCLRKTVLNKN</sequence>
<comment type="function">
    <text evidence="3">Catalyzes the formation of L-carnitine from gamma-butyrobetaine.</text>
</comment>
<dbReference type="GO" id="GO:0005506">
    <property type="term" value="F:iron ion binding"/>
    <property type="evidence" value="ECO:0007669"/>
    <property type="project" value="InterPro"/>
</dbReference>
<evidence type="ECO:0000256" key="12">
    <source>
        <dbReference type="ARBA" id="ARBA00030584"/>
    </source>
</evidence>
<proteinExistence type="inferred from homology"/>
<dbReference type="Gene3D" id="3.30.2020.30">
    <property type="match status" value="1"/>
</dbReference>
<dbReference type="OMA" id="VHITWPN"/>
<evidence type="ECO:0000256" key="5">
    <source>
        <dbReference type="ARBA" id="ARBA00008654"/>
    </source>
</evidence>
<dbReference type="NCBIfam" id="TIGR02409">
    <property type="entry name" value="carnitine_bodg"/>
    <property type="match status" value="1"/>
</dbReference>
<dbReference type="InterPro" id="IPR038492">
    <property type="entry name" value="GBBH-like_N_sf"/>
</dbReference>
<name>A0A7M4EJ15_CROPO</name>
<dbReference type="GO" id="GO:0005829">
    <property type="term" value="C:cytosol"/>
    <property type="evidence" value="ECO:0007669"/>
    <property type="project" value="Ensembl"/>
</dbReference>
<evidence type="ECO:0000256" key="8">
    <source>
        <dbReference type="ARBA" id="ARBA00022873"/>
    </source>
</evidence>
<feature type="domain" description="Gamma-butyrobetaine hydroxylase-like N-terminal" evidence="16">
    <location>
        <begin position="65"/>
        <end position="144"/>
    </location>
</feature>
<organism evidence="17 18">
    <name type="scientific">Crocodylus porosus</name>
    <name type="common">Saltwater crocodile</name>
    <name type="synonym">Estuarine crocodile</name>
    <dbReference type="NCBI Taxonomy" id="8502"/>
    <lineage>
        <taxon>Eukaryota</taxon>
        <taxon>Metazoa</taxon>
        <taxon>Chordata</taxon>
        <taxon>Craniata</taxon>
        <taxon>Vertebrata</taxon>
        <taxon>Euteleostomi</taxon>
        <taxon>Archelosauria</taxon>
        <taxon>Archosauria</taxon>
        <taxon>Crocodylia</taxon>
        <taxon>Longirostres</taxon>
        <taxon>Crocodylidae</taxon>
        <taxon>Crocodylus</taxon>
    </lineage>
</organism>
<dbReference type="GO" id="GO:0005739">
    <property type="term" value="C:mitochondrion"/>
    <property type="evidence" value="ECO:0007669"/>
    <property type="project" value="TreeGrafter"/>
</dbReference>
<evidence type="ECO:0000259" key="15">
    <source>
        <dbReference type="Pfam" id="PF02668"/>
    </source>
</evidence>
<dbReference type="InterPro" id="IPR050411">
    <property type="entry name" value="AlphaKG_dependent_hydroxylases"/>
</dbReference>
<dbReference type="GO" id="GO:0042802">
    <property type="term" value="F:identical protein binding"/>
    <property type="evidence" value="ECO:0007669"/>
    <property type="project" value="Ensembl"/>
</dbReference>
<dbReference type="Pfam" id="PF06155">
    <property type="entry name" value="GBBH-like_N"/>
    <property type="match status" value="1"/>
</dbReference>
<evidence type="ECO:0000256" key="14">
    <source>
        <dbReference type="ARBA" id="ARBA00049149"/>
    </source>
</evidence>
<comment type="cofactor">
    <cofactor evidence="2">
        <name>L-ascorbate</name>
        <dbReference type="ChEBI" id="CHEBI:38290"/>
    </cofactor>
</comment>
<dbReference type="GO" id="GO:0008336">
    <property type="term" value="F:gamma-butyrobetaine dioxygenase activity"/>
    <property type="evidence" value="ECO:0007669"/>
    <property type="project" value="UniProtKB-EC"/>
</dbReference>
<dbReference type="RefSeq" id="XP_019407604.1">
    <property type="nucleotide sequence ID" value="XM_019552059.1"/>
</dbReference>
<accession>A0A7M4EJ15</accession>
<dbReference type="InterPro" id="IPR010376">
    <property type="entry name" value="GBBH-like_N"/>
</dbReference>
<keyword evidence="11" id="KW-0408">Iron</keyword>
<keyword evidence="7" id="KW-0479">Metal-binding</keyword>
<dbReference type="FunFam" id="3.30.2020.30:FF:000002">
    <property type="entry name" value="Putative gamma-butyrobetaine dioxygenase"/>
    <property type="match status" value="1"/>
</dbReference>
<dbReference type="Gene3D" id="3.60.130.10">
    <property type="entry name" value="Clavaminate synthase-like"/>
    <property type="match status" value="1"/>
</dbReference>
<gene>
    <name evidence="17" type="primary">BBOX1</name>
</gene>
<evidence type="ECO:0000256" key="9">
    <source>
        <dbReference type="ARBA" id="ARBA00022964"/>
    </source>
</evidence>
<dbReference type="KEGG" id="cpoo:109321407"/>
<dbReference type="CTD" id="8424"/>
<dbReference type="UniPathway" id="UPA00118"/>